<dbReference type="Proteomes" id="UP000530514">
    <property type="component" value="Unassembled WGS sequence"/>
</dbReference>
<name>A0A7W1XD59_9BACL</name>
<sequence>MAVALGLADGPDEQVGRFHLMDNVGIVAAVKVEHGVSADSCAIVPNEDP</sequence>
<proteinExistence type="predicted"/>
<accession>A0A7W1XD59</accession>
<dbReference type="RefSeq" id="WP_160173925.1">
    <property type="nucleotide sequence ID" value="NZ_JACEIP010000043.1"/>
</dbReference>
<protein>
    <submittedName>
        <fullName evidence="1">Uncharacterized protein</fullName>
    </submittedName>
</protein>
<keyword evidence="2" id="KW-1185">Reference proteome</keyword>
<dbReference type="AlphaFoldDB" id="A0A7W1XD59"/>
<gene>
    <name evidence="1" type="ORF">H1164_16875</name>
</gene>
<evidence type="ECO:0000313" key="1">
    <source>
        <dbReference type="EMBL" id="MBA4544506.1"/>
    </source>
</evidence>
<comment type="caution">
    <text evidence="1">The sequence shown here is derived from an EMBL/GenBank/DDBJ whole genome shotgun (WGS) entry which is preliminary data.</text>
</comment>
<reference evidence="1 2" key="1">
    <citation type="submission" date="2020-07" db="EMBL/GenBank/DDBJ databases">
        <authorList>
            <person name="Feng H."/>
        </authorList>
    </citation>
    <scope>NUCLEOTIDE SEQUENCE [LARGE SCALE GENOMIC DNA]</scope>
    <source>
        <strain evidence="2">s-11</strain>
    </source>
</reference>
<dbReference type="EMBL" id="JACEIP010000043">
    <property type="protein sequence ID" value="MBA4544506.1"/>
    <property type="molecule type" value="Genomic_DNA"/>
</dbReference>
<evidence type="ECO:0000313" key="2">
    <source>
        <dbReference type="Proteomes" id="UP000530514"/>
    </source>
</evidence>
<organism evidence="1 2">
    <name type="scientific">Thermoactinomyces daqus</name>
    <dbReference type="NCBI Taxonomy" id="1329516"/>
    <lineage>
        <taxon>Bacteria</taxon>
        <taxon>Bacillati</taxon>
        <taxon>Bacillota</taxon>
        <taxon>Bacilli</taxon>
        <taxon>Bacillales</taxon>
        <taxon>Thermoactinomycetaceae</taxon>
        <taxon>Thermoactinomyces</taxon>
    </lineage>
</organism>